<dbReference type="GO" id="GO:0016779">
    <property type="term" value="F:nucleotidyltransferase activity"/>
    <property type="evidence" value="ECO:0007669"/>
    <property type="project" value="UniProtKB-KW"/>
</dbReference>
<evidence type="ECO:0000256" key="1">
    <source>
        <dbReference type="ARBA" id="ARBA00001946"/>
    </source>
</evidence>
<evidence type="ECO:0000259" key="9">
    <source>
        <dbReference type="Pfam" id="PF03281"/>
    </source>
</evidence>
<keyword evidence="7" id="KW-0067">ATP-binding</keyword>
<comment type="caution">
    <text evidence="11">The sequence shown here is derived from an EMBL/GenBank/DDBJ whole genome shotgun (WGS) entry which is preliminary data.</text>
</comment>
<dbReference type="Pfam" id="PF20266">
    <property type="entry name" value="Mab-21_C"/>
    <property type="match status" value="1"/>
</dbReference>
<proteinExistence type="inferred from homology"/>
<comment type="similarity">
    <text evidence="2">Belongs to the mab-21 family.</text>
</comment>
<evidence type="ECO:0000256" key="6">
    <source>
        <dbReference type="ARBA" id="ARBA00022741"/>
    </source>
</evidence>
<dbReference type="PANTHER" id="PTHR10656:SF42">
    <property type="entry name" value="CYCLIC GMP-AMP SYNTHASE-LIKE PROTEIN-RELATED"/>
    <property type="match status" value="1"/>
</dbReference>
<feature type="domain" description="Mab-21-like nucleotidyltransferase" evidence="9">
    <location>
        <begin position="144"/>
        <end position="300"/>
    </location>
</feature>
<dbReference type="EMBL" id="MU826867">
    <property type="protein sequence ID" value="KAJ7370344.1"/>
    <property type="molecule type" value="Genomic_DNA"/>
</dbReference>
<comment type="cofactor">
    <cofactor evidence="1">
        <name>Mg(2+)</name>
        <dbReference type="ChEBI" id="CHEBI:18420"/>
    </cofactor>
</comment>
<dbReference type="Proteomes" id="UP001163046">
    <property type="component" value="Unassembled WGS sequence"/>
</dbReference>
<dbReference type="InterPro" id="IPR046906">
    <property type="entry name" value="Mab-21_HhH/H2TH-like"/>
</dbReference>
<feature type="domain" description="Mab-21-like HhH/H2TH-like" evidence="10">
    <location>
        <begin position="314"/>
        <end position="400"/>
    </location>
</feature>
<evidence type="ECO:0000256" key="2">
    <source>
        <dbReference type="ARBA" id="ARBA00008307"/>
    </source>
</evidence>
<accession>A0A9W9YZ95</accession>
<keyword evidence="8" id="KW-0460">Magnesium</keyword>
<dbReference type="PANTHER" id="PTHR10656">
    <property type="entry name" value="CELL FATE DETERMINING PROTEIN MAB21-RELATED"/>
    <property type="match status" value="1"/>
</dbReference>
<keyword evidence="5" id="KW-0479">Metal-binding</keyword>
<keyword evidence="3" id="KW-0808">Transferase</keyword>
<keyword evidence="6" id="KW-0547">Nucleotide-binding</keyword>
<evidence type="ECO:0000313" key="11">
    <source>
        <dbReference type="EMBL" id="KAJ7370344.1"/>
    </source>
</evidence>
<evidence type="ECO:0000256" key="7">
    <source>
        <dbReference type="ARBA" id="ARBA00022840"/>
    </source>
</evidence>
<keyword evidence="12" id="KW-1185">Reference proteome</keyword>
<keyword evidence="4" id="KW-0548">Nucleotidyltransferase</keyword>
<sequence length="432" mass="49289">MADSKNENSPQERVDVLSGVPYRELSDLMDQYQADRIWNETQIASNKLEQFNTFVSEEILPRICEADGRFDFEEVIPTGSFKEHSVISQKTNFQNYIEHEFDFMLVLRDLGANSEGVTLVDCVISDEMKDAFKHVIVKGATLKRWQDCCVYRGEHYLLDADKIMQSFEKIVSKVMDEMTEREEGFVPGCIDITRNGPAVTLQFDIAKLPLEMQSPYPEDVQGVALRKHGYNCINNWSIDLVLCVEAGQVFNPYDSWASRQRKWPSKDEQSELLGVPAHLVAKSIDSIPQSWRLSTSRAELLLAESINKQQPLVRNCWLVLKAVLKAHLSQPKFITSYNLKTILFYIMDRVPADYWTKENLPELLLGVIDAIIIGLGSRSFPHYFLTSVNLLSQSASEDHIAGLLQKCCQVRAKPDKYLASTPNFETYLTELL</sequence>
<dbReference type="AlphaFoldDB" id="A0A9W9YZ95"/>
<evidence type="ECO:0000256" key="4">
    <source>
        <dbReference type="ARBA" id="ARBA00022695"/>
    </source>
</evidence>
<evidence type="ECO:0000256" key="3">
    <source>
        <dbReference type="ARBA" id="ARBA00022679"/>
    </source>
</evidence>
<dbReference type="Pfam" id="PF03281">
    <property type="entry name" value="Mab-21"/>
    <property type="match status" value="1"/>
</dbReference>
<dbReference type="OrthoDB" id="5953900at2759"/>
<evidence type="ECO:0000259" key="10">
    <source>
        <dbReference type="Pfam" id="PF20266"/>
    </source>
</evidence>
<dbReference type="InterPro" id="IPR046903">
    <property type="entry name" value="Mab-21-like_nuc_Trfase"/>
</dbReference>
<gene>
    <name evidence="11" type="ORF">OS493_032843</name>
</gene>
<dbReference type="SMART" id="SM01265">
    <property type="entry name" value="Mab-21"/>
    <property type="match status" value="1"/>
</dbReference>
<dbReference type="Gene3D" id="3.30.460.90">
    <property type="match status" value="1"/>
</dbReference>
<dbReference type="Gene3D" id="1.10.1410.40">
    <property type="match status" value="1"/>
</dbReference>
<reference evidence="11" key="1">
    <citation type="submission" date="2023-01" db="EMBL/GenBank/DDBJ databases">
        <title>Genome assembly of the deep-sea coral Lophelia pertusa.</title>
        <authorList>
            <person name="Herrera S."/>
            <person name="Cordes E."/>
        </authorList>
    </citation>
    <scope>NUCLEOTIDE SEQUENCE</scope>
    <source>
        <strain evidence="11">USNM1676648</strain>
        <tissue evidence="11">Polyp</tissue>
    </source>
</reference>
<name>A0A9W9YZ95_9CNID</name>
<evidence type="ECO:0000256" key="5">
    <source>
        <dbReference type="ARBA" id="ARBA00022723"/>
    </source>
</evidence>
<dbReference type="InterPro" id="IPR024810">
    <property type="entry name" value="MAB21L/cGLR"/>
</dbReference>
<dbReference type="GO" id="GO:0046872">
    <property type="term" value="F:metal ion binding"/>
    <property type="evidence" value="ECO:0007669"/>
    <property type="project" value="UniProtKB-KW"/>
</dbReference>
<dbReference type="GO" id="GO:0005524">
    <property type="term" value="F:ATP binding"/>
    <property type="evidence" value="ECO:0007669"/>
    <property type="project" value="UniProtKB-KW"/>
</dbReference>
<evidence type="ECO:0000313" key="12">
    <source>
        <dbReference type="Proteomes" id="UP001163046"/>
    </source>
</evidence>
<organism evidence="11 12">
    <name type="scientific">Desmophyllum pertusum</name>
    <dbReference type="NCBI Taxonomy" id="174260"/>
    <lineage>
        <taxon>Eukaryota</taxon>
        <taxon>Metazoa</taxon>
        <taxon>Cnidaria</taxon>
        <taxon>Anthozoa</taxon>
        <taxon>Hexacorallia</taxon>
        <taxon>Scleractinia</taxon>
        <taxon>Caryophylliina</taxon>
        <taxon>Caryophylliidae</taxon>
        <taxon>Desmophyllum</taxon>
    </lineage>
</organism>
<protein>
    <submittedName>
        <fullName evidence="11">Uncharacterized protein</fullName>
    </submittedName>
</protein>
<evidence type="ECO:0000256" key="8">
    <source>
        <dbReference type="ARBA" id="ARBA00022842"/>
    </source>
</evidence>